<dbReference type="PANTHER" id="PTHR43214:SF24">
    <property type="entry name" value="TRANSCRIPTIONAL REGULATORY PROTEIN NARL-RELATED"/>
    <property type="match status" value="1"/>
</dbReference>
<reference evidence="8" key="1">
    <citation type="submission" date="2022-01" db="EMBL/GenBank/DDBJ databases">
        <title>Microbacterium eymi and Microbacterium rhizovicinus sp. nov., isolated from the rhizospheric soil of Elymus tsukushiensis, a plant native to the Dokdo Islands, Republic of Korea.</title>
        <authorList>
            <person name="Hwang Y.J."/>
        </authorList>
    </citation>
    <scope>NUCLEOTIDE SEQUENCE</scope>
    <source>
        <strain evidence="8">KUDC0405</strain>
    </source>
</reference>
<evidence type="ECO:0000259" key="6">
    <source>
        <dbReference type="PROSITE" id="PS50043"/>
    </source>
</evidence>
<organism evidence="8 9">
    <name type="scientific">Microbacterium elymi</name>
    <dbReference type="NCBI Taxonomy" id="2909587"/>
    <lineage>
        <taxon>Bacteria</taxon>
        <taxon>Bacillati</taxon>
        <taxon>Actinomycetota</taxon>
        <taxon>Actinomycetes</taxon>
        <taxon>Micrococcales</taxon>
        <taxon>Microbacteriaceae</taxon>
        <taxon>Microbacterium</taxon>
    </lineage>
</organism>
<keyword evidence="4" id="KW-0804">Transcription</keyword>
<evidence type="ECO:0000313" key="8">
    <source>
        <dbReference type="EMBL" id="UUT35377.1"/>
    </source>
</evidence>
<dbReference type="PANTHER" id="PTHR43214">
    <property type="entry name" value="TWO-COMPONENT RESPONSE REGULATOR"/>
    <property type="match status" value="1"/>
</dbReference>
<dbReference type="Pfam" id="PF00196">
    <property type="entry name" value="GerE"/>
    <property type="match status" value="1"/>
</dbReference>
<dbReference type="CDD" id="cd06170">
    <property type="entry name" value="LuxR_C_like"/>
    <property type="match status" value="1"/>
</dbReference>
<feature type="modified residue" description="4-aspartylphosphate" evidence="5">
    <location>
        <position position="54"/>
    </location>
</feature>
<dbReference type="InterPro" id="IPR039420">
    <property type="entry name" value="WalR-like"/>
</dbReference>
<dbReference type="CDD" id="cd17535">
    <property type="entry name" value="REC_NarL-like"/>
    <property type="match status" value="1"/>
</dbReference>
<dbReference type="SMART" id="SM00448">
    <property type="entry name" value="REC"/>
    <property type="match status" value="1"/>
</dbReference>
<keyword evidence="9" id="KW-1185">Reference proteome</keyword>
<dbReference type="PROSITE" id="PS00622">
    <property type="entry name" value="HTH_LUXR_1"/>
    <property type="match status" value="1"/>
</dbReference>
<evidence type="ECO:0000259" key="7">
    <source>
        <dbReference type="PROSITE" id="PS50110"/>
    </source>
</evidence>
<dbReference type="InterPro" id="IPR058245">
    <property type="entry name" value="NreC/VraR/RcsB-like_REC"/>
</dbReference>
<dbReference type="Proteomes" id="UP001054811">
    <property type="component" value="Chromosome"/>
</dbReference>
<evidence type="ECO:0000313" key="9">
    <source>
        <dbReference type="Proteomes" id="UP001054811"/>
    </source>
</evidence>
<evidence type="ECO:0000256" key="3">
    <source>
        <dbReference type="ARBA" id="ARBA00023125"/>
    </source>
</evidence>
<dbReference type="EMBL" id="CP091139">
    <property type="protein sequence ID" value="UUT35377.1"/>
    <property type="molecule type" value="Genomic_DNA"/>
</dbReference>
<feature type="domain" description="Response regulatory" evidence="7">
    <location>
        <begin position="3"/>
        <end position="119"/>
    </location>
</feature>
<dbReference type="InterPro" id="IPR000792">
    <property type="entry name" value="Tscrpt_reg_LuxR_C"/>
</dbReference>
<keyword evidence="3" id="KW-0238">DNA-binding</keyword>
<dbReference type="InterPro" id="IPR016032">
    <property type="entry name" value="Sig_transdc_resp-reg_C-effctor"/>
</dbReference>
<evidence type="ECO:0000256" key="2">
    <source>
        <dbReference type="ARBA" id="ARBA00023015"/>
    </source>
</evidence>
<dbReference type="SUPFAM" id="SSF46894">
    <property type="entry name" value="C-terminal effector domain of the bipartite response regulators"/>
    <property type="match status" value="1"/>
</dbReference>
<dbReference type="PROSITE" id="PS50110">
    <property type="entry name" value="RESPONSE_REGULATORY"/>
    <property type="match status" value="1"/>
</dbReference>
<dbReference type="SUPFAM" id="SSF52172">
    <property type="entry name" value="CheY-like"/>
    <property type="match status" value="1"/>
</dbReference>
<keyword evidence="1 5" id="KW-0597">Phosphoprotein</keyword>
<dbReference type="PROSITE" id="PS50043">
    <property type="entry name" value="HTH_LUXR_2"/>
    <property type="match status" value="1"/>
</dbReference>
<feature type="domain" description="HTH luxR-type" evidence="6">
    <location>
        <begin position="146"/>
        <end position="211"/>
    </location>
</feature>
<accession>A0ABY5NJN0</accession>
<gene>
    <name evidence="8" type="ORF">L2X98_18320</name>
</gene>
<evidence type="ECO:0000256" key="4">
    <source>
        <dbReference type="ARBA" id="ARBA00023163"/>
    </source>
</evidence>
<dbReference type="PRINTS" id="PR00038">
    <property type="entry name" value="HTHLUXR"/>
</dbReference>
<evidence type="ECO:0000256" key="5">
    <source>
        <dbReference type="PROSITE-ProRule" id="PRU00169"/>
    </source>
</evidence>
<proteinExistence type="predicted"/>
<dbReference type="Pfam" id="PF00072">
    <property type="entry name" value="Response_reg"/>
    <property type="match status" value="1"/>
</dbReference>
<dbReference type="InterPro" id="IPR011006">
    <property type="entry name" value="CheY-like_superfamily"/>
</dbReference>
<dbReference type="InterPro" id="IPR001789">
    <property type="entry name" value="Sig_transdc_resp-reg_receiver"/>
</dbReference>
<dbReference type="SMART" id="SM00421">
    <property type="entry name" value="HTH_LUXR"/>
    <property type="match status" value="1"/>
</dbReference>
<dbReference type="Gene3D" id="3.40.50.2300">
    <property type="match status" value="1"/>
</dbReference>
<sequence>MIRVLVADDQVLVRDGLATMLEAEDDLDVVAVAVDGREAVEGVRAHAPDVILMDVRMPVLDGIEATRQIVASGQRSRVLILTTFDLDEYVYDAIRAGASGFLLKDVGRADLVHAVRSVARGDVLLAPAVTARLIAEYARRPPPGGTADSVRALTARELDVLRLVGRGLGNAEIGARLFIAETTVKTHVARVLAKLGLPDRIHAVVFAYETGLVTPTREWDDS</sequence>
<name>A0ABY5NJN0_9MICO</name>
<dbReference type="RefSeq" id="WP_259611963.1">
    <property type="nucleotide sequence ID" value="NZ_CP091139.2"/>
</dbReference>
<evidence type="ECO:0000256" key="1">
    <source>
        <dbReference type="ARBA" id="ARBA00022553"/>
    </source>
</evidence>
<protein>
    <submittedName>
        <fullName evidence="8">Response regulator transcription factor</fullName>
    </submittedName>
</protein>
<keyword evidence="2" id="KW-0805">Transcription regulation</keyword>